<dbReference type="Proteomes" id="UP000014074">
    <property type="component" value="Unassembled WGS sequence"/>
</dbReference>
<dbReference type="EMBL" id="KB933129">
    <property type="protein sequence ID" value="EON99846.1"/>
    <property type="molecule type" value="Genomic_DNA"/>
</dbReference>
<protein>
    <submittedName>
        <fullName evidence="2">Putative sam dependent protein</fullName>
    </submittedName>
</protein>
<comment type="similarity">
    <text evidence="1">Belongs to the methyltransferase superfamily. LaeA methyltransferase family.</text>
</comment>
<sequence>MLMDNKLFLAPIGDNPQKILDVGTGTGIWAIDIADEFPSAEVIGTDISAVQPSWVPPNCAFQIDDAQLNWTFQRETFDFVHIRQLYGGIDDWGKLYQQAFDHLKPGGWFENVEIDLETRSENPKIANDESHVFKQWCQLFWDAGDKIGRTFKIARDGQMEKLMHETGFVDVVHKEWKVPIGGWPQDPLLKRVGQYNGLFIDQSLDGFAVYPIGQILGWTMDEVMVLVAKMRAEFKNPKTLPYYVM</sequence>
<dbReference type="Gene3D" id="3.40.50.150">
    <property type="entry name" value="Vaccinia Virus protein VP39"/>
    <property type="match status" value="1"/>
</dbReference>
<evidence type="ECO:0000313" key="3">
    <source>
        <dbReference type="Proteomes" id="UP000014074"/>
    </source>
</evidence>
<evidence type="ECO:0000256" key="1">
    <source>
        <dbReference type="ARBA" id="ARBA00038158"/>
    </source>
</evidence>
<keyword evidence="3" id="KW-1185">Reference proteome</keyword>
<dbReference type="SUPFAM" id="SSF53335">
    <property type="entry name" value="S-adenosyl-L-methionine-dependent methyltransferases"/>
    <property type="match status" value="1"/>
</dbReference>
<dbReference type="RefSeq" id="XP_007915362.1">
    <property type="nucleotide sequence ID" value="XM_007917171.1"/>
</dbReference>
<gene>
    <name evidence="2" type="ORF">UCRPA7_4620</name>
</gene>
<dbReference type="PANTHER" id="PTHR43591">
    <property type="entry name" value="METHYLTRANSFERASE"/>
    <property type="match status" value="1"/>
</dbReference>
<dbReference type="Pfam" id="PF13489">
    <property type="entry name" value="Methyltransf_23"/>
    <property type="match status" value="1"/>
</dbReference>
<dbReference type="AlphaFoldDB" id="R8BKL3"/>
<dbReference type="InterPro" id="IPR029063">
    <property type="entry name" value="SAM-dependent_MTases_sf"/>
</dbReference>
<reference evidence="3" key="1">
    <citation type="journal article" date="2013" name="Genome Announc.">
        <title>Draft genome sequence of the ascomycete Phaeoacremonium aleophilum strain UCR-PA7, a causal agent of the esca disease complex in grapevines.</title>
        <authorList>
            <person name="Blanco-Ulate B."/>
            <person name="Rolshausen P."/>
            <person name="Cantu D."/>
        </authorList>
    </citation>
    <scope>NUCLEOTIDE SEQUENCE [LARGE SCALE GENOMIC DNA]</scope>
    <source>
        <strain evidence="3">UCR-PA7</strain>
    </source>
</reference>
<dbReference type="HOGENOM" id="CLU_010595_2_2_1"/>
<dbReference type="PANTHER" id="PTHR43591:SF10">
    <property type="entry name" value="ABC TRANSMEMBRANE TYPE-1 DOMAIN-CONTAINING PROTEIN-RELATED"/>
    <property type="match status" value="1"/>
</dbReference>
<dbReference type="KEGG" id="tmn:UCRPA7_4620"/>
<dbReference type="OrthoDB" id="2013972at2759"/>
<dbReference type="CDD" id="cd02440">
    <property type="entry name" value="AdoMet_MTases"/>
    <property type="match status" value="1"/>
</dbReference>
<dbReference type="GeneID" id="19325089"/>
<proteinExistence type="inferred from homology"/>
<evidence type="ECO:0000313" key="2">
    <source>
        <dbReference type="EMBL" id="EON99846.1"/>
    </source>
</evidence>
<accession>R8BKL3</accession>
<organism evidence="2 3">
    <name type="scientific">Phaeoacremonium minimum (strain UCR-PA7)</name>
    <name type="common">Esca disease fungus</name>
    <name type="synonym">Togninia minima</name>
    <dbReference type="NCBI Taxonomy" id="1286976"/>
    <lineage>
        <taxon>Eukaryota</taxon>
        <taxon>Fungi</taxon>
        <taxon>Dikarya</taxon>
        <taxon>Ascomycota</taxon>
        <taxon>Pezizomycotina</taxon>
        <taxon>Sordariomycetes</taxon>
        <taxon>Sordariomycetidae</taxon>
        <taxon>Togniniales</taxon>
        <taxon>Togniniaceae</taxon>
        <taxon>Phaeoacremonium</taxon>
    </lineage>
</organism>
<dbReference type="GO" id="GO:0008168">
    <property type="term" value="F:methyltransferase activity"/>
    <property type="evidence" value="ECO:0007669"/>
    <property type="project" value="TreeGrafter"/>
</dbReference>
<name>R8BKL3_PHAM7</name>
<dbReference type="eggNOG" id="ENOG502RVYI">
    <property type="taxonomic scope" value="Eukaryota"/>
</dbReference>